<reference evidence="2" key="3">
    <citation type="journal article" date="2017" name="Nature">
        <title>Genome sequence of the progenitor of the wheat D genome Aegilops tauschii.</title>
        <authorList>
            <person name="Luo M.C."/>
            <person name="Gu Y.Q."/>
            <person name="Puiu D."/>
            <person name="Wang H."/>
            <person name="Twardziok S.O."/>
            <person name="Deal K.R."/>
            <person name="Huo N."/>
            <person name="Zhu T."/>
            <person name="Wang L."/>
            <person name="Wang Y."/>
            <person name="McGuire P.E."/>
            <person name="Liu S."/>
            <person name="Long H."/>
            <person name="Ramasamy R.K."/>
            <person name="Rodriguez J.C."/>
            <person name="Van S.L."/>
            <person name="Yuan L."/>
            <person name="Wang Z."/>
            <person name="Xia Z."/>
            <person name="Xiao L."/>
            <person name="Anderson O.D."/>
            <person name="Ouyang S."/>
            <person name="Liang Y."/>
            <person name="Zimin A.V."/>
            <person name="Pertea G."/>
            <person name="Qi P."/>
            <person name="Bennetzen J.L."/>
            <person name="Dai X."/>
            <person name="Dawson M.W."/>
            <person name="Muller H.G."/>
            <person name="Kugler K."/>
            <person name="Rivarola-Duarte L."/>
            <person name="Spannagl M."/>
            <person name="Mayer K.F.X."/>
            <person name="Lu F.H."/>
            <person name="Bevan M.W."/>
            <person name="Leroy P."/>
            <person name="Li P."/>
            <person name="You F.M."/>
            <person name="Sun Q."/>
            <person name="Liu Z."/>
            <person name="Lyons E."/>
            <person name="Wicker T."/>
            <person name="Salzberg S.L."/>
            <person name="Devos K.M."/>
            <person name="Dvorak J."/>
        </authorList>
    </citation>
    <scope>NUCLEOTIDE SEQUENCE [LARGE SCALE GENOMIC DNA]</scope>
    <source>
        <strain evidence="2">cv. AL8/78</strain>
    </source>
</reference>
<keyword evidence="1" id="KW-0472">Membrane</keyword>
<keyword evidence="1" id="KW-1133">Transmembrane helix</keyword>
<reference evidence="2" key="5">
    <citation type="journal article" date="2021" name="G3 (Bethesda)">
        <title>Aegilops tauschii genome assembly Aet v5.0 features greater sequence contiguity and improved annotation.</title>
        <authorList>
            <person name="Wang L."/>
            <person name="Zhu T."/>
            <person name="Rodriguez J.C."/>
            <person name="Deal K.R."/>
            <person name="Dubcovsky J."/>
            <person name="McGuire P.E."/>
            <person name="Lux T."/>
            <person name="Spannagl M."/>
            <person name="Mayer K.F.X."/>
            <person name="Baldrich P."/>
            <person name="Meyers B.C."/>
            <person name="Huo N."/>
            <person name="Gu Y.Q."/>
            <person name="Zhou H."/>
            <person name="Devos K.M."/>
            <person name="Bennetzen J.L."/>
            <person name="Unver T."/>
            <person name="Budak H."/>
            <person name="Gulick P.J."/>
            <person name="Galiba G."/>
            <person name="Kalapos B."/>
            <person name="Nelson D.R."/>
            <person name="Li P."/>
            <person name="You F.M."/>
            <person name="Luo M.C."/>
            <person name="Dvorak J."/>
        </authorList>
    </citation>
    <scope>NUCLEOTIDE SEQUENCE [LARGE SCALE GENOMIC DNA]</scope>
    <source>
        <strain evidence="2">cv. AL8/78</strain>
    </source>
</reference>
<evidence type="ECO:0000313" key="3">
    <source>
        <dbReference type="Proteomes" id="UP000015105"/>
    </source>
</evidence>
<keyword evidence="1" id="KW-0812">Transmembrane</keyword>
<keyword evidence="3" id="KW-1185">Reference proteome</keyword>
<name>A0A453MZF9_AEGTS</name>
<reference evidence="2" key="4">
    <citation type="submission" date="2019-03" db="UniProtKB">
        <authorList>
            <consortium name="EnsemblPlants"/>
        </authorList>
    </citation>
    <scope>IDENTIFICATION</scope>
</reference>
<dbReference type="STRING" id="200361.A0A453MZF9"/>
<dbReference type="AlphaFoldDB" id="A0A453MZF9"/>
<evidence type="ECO:0000256" key="1">
    <source>
        <dbReference type="SAM" id="Phobius"/>
    </source>
</evidence>
<proteinExistence type="predicted"/>
<dbReference type="Gramene" id="AET6Gv20160100.1">
    <property type="protein sequence ID" value="AET6Gv20160100.1"/>
    <property type="gene ID" value="AET6Gv20160100"/>
</dbReference>
<organism evidence="2 3">
    <name type="scientific">Aegilops tauschii subsp. strangulata</name>
    <name type="common">Goatgrass</name>
    <dbReference type="NCBI Taxonomy" id="200361"/>
    <lineage>
        <taxon>Eukaryota</taxon>
        <taxon>Viridiplantae</taxon>
        <taxon>Streptophyta</taxon>
        <taxon>Embryophyta</taxon>
        <taxon>Tracheophyta</taxon>
        <taxon>Spermatophyta</taxon>
        <taxon>Magnoliopsida</taxon>
        <taxon>Liliopsida</taxon>
        <taxon>Poales</taxon>
        <taxon>Poaceae</taxon>
        <taxon>BOP clade</taxon>
        <taxon>Pooideae</taxon>
        <taxon>Triticodae</taxon>
        <taxon>Triticeae</taxon>
        <taxon>Triticinae</taxon>
        <taxon>Aegilops</taxon>
    </lineage>
</organism>
<evidence type="ECO:0000313" key="2">
    <source>
        <dbReference type="EnsemblPlants" id="AET6Gv20160100.1"/>
    </source>
</evidence>
<dbReference type="EnsemblPlants" id="AET6Gv20160100.1">
    <property type="protein sequence ID" value="AET6Gv20160100.1"/>
    <property type="gene ID" value="AET6Gv20160100"/>
</dbReference>
<sequence>FRVIWGWGRLLLGGCGLLLGGLGGGLLLGRLGGLLLGGAGGLLGEQHGVDVGDDAAVGDGDAGEQPAQLLVVADGQQQVARDDARLLVVLGRVAGELQDLGGEVLEDGGEVDGGAGADALRVAALLEVAPDAADGELEPGLHGAGHRLLPLAALPSGH</sequence>
<dbReference type="Proteomes" id="UP000015105">
    <property type="component" value="Chromosome 6D"/>
</dbReference>
<reference evidence="3" key="2">
    <citation type="journal article" date="2017" name="Nat. Plants">
        <title>The Aegilops tauschii genome reveals multiple impacts of transposons.</title>
        <authorList>
            <person name="Zhao G."/>
            <person name="Zou C."/>
            <person name="Li K."/>
            <person name="Wang K."/>
            <person name="Li T."/>
            <person name="Gao L."/>
            <person name="Zhang X."/>
            <person name="Wang H."/>
            <person name="Yang Z."/>
            <person name="Liu X."/>
            <person name="Jiang W."/>
            <person name="Mao L."/>
            <person name="Kong X."/>
            <person name="Jiao Y."/>
            <person name="Jia J."/>
        </authorList>
    </citation>
    <scope>NUCLEOTIDE SEQUENCE [LARGE SCALE GENOMIC DNA]</scope>
    <source>
        <strain evidence="3">cv. AL8/78</strain>
    </source>
</reference>
<protein>
    <submittedName>
        <fullName evidence="2">Uncharacterized protein</fullName>
    </submittedName>
</protein>
<accession>A0A453MZF9</accession>
<reference evidence="3" key="1">
    <citation type="journal article" date="2014" name="Science">
        <title>Ancient hybridizations among the ancestral genomes of bread wheat.</title>
        <authorList>
            <consortium name="International Wheat Genome Sequencing Consortium,"/>
            <person name="Marcussen T."/>
            <person name="Sandve S.R."/>
            <person name="Heier L."/>
            <person name="Spannagl M."/>
            <person name="Pfeifer M."/>
            <person name="Jakobsen K.S."/>
            <person name="Wulff B.B."/>
            <person name="Steuernagel B."/>
            <person name="Mayer K.F."/>
            <person name="Olsen O.A."/>
        </authorList>
    </citation>
    <scope>NUCLEOTIDE SEQUENCE [LARGE SCALE GENOMIC DNA]</scope>
    <source>
        <strain evidence="3">cv. AL8/78</strain>
    </source>
</reference>
<feature type="transmembrane region" description="Helical" evidence="1">
    <location>
        <begin position="6"/>
        <end position="28"/>
    </location>
</feature>